<organism evidence="2 3">
    <name type="scientific">Paenibacillus radicis</name>
    <name type="common">ex Xue et al. 2023</name>
    <dbReference type="NCBI Taxonomy" id="2972489"/>
    <lineage>
        <taxon>Bacteria</taxon>
        <taxon>Bacillati</taxon>
        <taxon>Bacillota</taxon>
        <taxon>Bacilli</taxon>
        <taxon>Bacillales</taxon>
        <taxon>Paenibacillaceae</taxon>
        <taxon>Paenibacillus</taxon>
    </lineage>
</organism>
<comment type="caution">
    <text evidence="2">The sequence shown here is derived from an EMBL/GenBank/DDBJ whole genome shotgun (WGS) entry which is preliminary data.</text>
</comment>
<dbReference type="PROSITE" id="PS51257">
    <property type="entry name" value="PROKAR_LIPOPROTEIN"/>
    <property type="match status" value="1"/>
</dbReference>
<protein>
    <submittedName>
        <fullName evidence="2">Extracellular solute-binding protein</fullName>
    </submittedName>
</protein>
<accession>A0ABT1YV64</accession>
<name>A0ABT1YV64_9BACL</name>
<evidence type="ECO:0000313" key="3">
    <source>
        <dbReference type="Proteomes" id="UP001300012"/>
    </source>
</evidence>
<evidence type="ECO:0000256" key="1">
    <source>
        <dbReference type="SAM" id="SignalP"/>
    </source>
</evidence>
<dbReference type="InterPro" id="IPR006059">
    <property type="entry name" value="SBP"/>
</dbReference>
<dbReference type="Pfam" id="PF01547">
    <property type="entry name" value="SBP_bac_1"/>
    <property type="match status" value="1"/>
</dbReference>
<dbReference type="EMBL" id="JANQBD010000056">
    <property type="protein sequence ID" value="MCR8636818.1"/>
    <property type="molecule type" value="Genomic_DNA"/>
</dbReference>
<dbReference type="RefSeq" id="WP_258218308.1">
    <property type="nucleotide sequence ID" value="NZ_JANQBD010000056.1"/>
</dbReference>
<keyword evidence="3" id="KW-1185">Reference proteome</keyword>
<feature type="chain" id="PRO_5045799129" evidence="1">
    <location>
        <begin position="21"/>
        <end position="103"/>
    </location>
</feature>
<reference evidence="2 3" key="1">
    <citation type="submission" date="2022-08" db="EMBL/GenBank/DDBJ databases">
        <title>Paenibacillus endoradicis sp. nov., Paenibacillus radicibacter sp. nov and Paenibacillus pararadicis sp. nov., three cold-adapted plant growth-promoting bacteria isolated from root of Larix gmelinii in Great Khingan.</title>
        <authorList>
            <person name="Xue H."/>
        </authorList>
    </citation>
    <scope>NUCLEOTIDE SEQUENCE [LARGE SCALE GENOMIC DNA]</scope>
    <source>
        <strain evidence="2 3">N5-1-1-5</strain>
    </source>
</reference>
<dbReference type="PROSITE" id="PS00430">
    <property type="entry name" value="TONB_DEPENDENT_REC_1"/>
    <property type="match status" value="1"/>
</dbReference>
<evidence type="ECO:0000313" key="2">
    <source>
        <dbReference type="EMBL" id="MCR8636818.1"/>
    </source>
</evidence>
<dbReference type="SUPFAM" id="SSF53850">
    <property type="entry name" value="Periplasmic binding protein-like II"/>
    <property type="match status" value="1"/>
</dbReference>
<dbReference type="InterPro" id="IPR010916">
    <property type="entry name" value="TonB_box_CS"/>
</dbReference>
<gene>
    <name evidence="2" type="ORF">NV381_37245</name>
</gene>
<dbReference type="Proteomes" id="UP001300012">
    <property type="component" value="Unassembled WGS sequence"/>
</dbReference>
<proteinExistence type="predicted"/>
<keyword evidence="1" id="KW-0732">Signal</keyword>
<sequence>MWKKMMLGASTIVLITAGCAPSPGQLSTSATTSGQAAAKGETITVVAQSGVLYNSLNKLGPDFEKETGIKVNVQEIGRDAYLQKVSTQLLGKDEGLDVALRIL</sequence>
<feature type="signal peptide" evidence="1">
    <location>
        <begin position="1"/>
        <end position="20"/>
    </location>
</feature>
<dbReference type="Gene3D" id="3.40.190.10">
    <property type="entry name" value="Periplasmic binding protein-like II"/>
    <property type="match status" value="1"/>
</dbReference>